<dbReference type="EMBL" id="MDYP01000051">
    <property type="protein sequence ID" value="OQE00476.1"/>
    <property type="molecule type" value="Genomic_DNA"/>
</dbReference>
<dbReference type="AlphaFoldDB" id="A0A1V6RFT1"/>
<dbReference type="STRING" id="29845.A0A1V6RFT1"/>
<dbReference type="GO" id="GO:0051321">
    <property type="term" value="P:meiotic cell cycle"/>
    <property type="evidence" value="ECO:0007669"/>
    <property type="project" value="UniProtKB-KW"/>
</dbReference>
<comment type="caution">
    <text evidence="2">The sequence shown here is derived from an EMBL/GenBank/DDBJ whole genome shotgun (WGS) entry which is preliminary data.</text>
</comment>
<dbReference type="InterPro" id="IPR039057">
    <property type="entry name" value="Spo22/ZIP4"/>
</dbReference>
<dbReference type="Proteomes" id="UP000191518">
    <property type="component" value="Unassembled WGS sequence"/>
</dbReference>
<evidence type="ECO:0000313" key="2">
    <source>
        <dbReference type="EMBL" id="OQE00476.1"/>
    </source>
</evidence>
<proteinExistence type="predicted"/>
<name>A0A1V6RFT1_9EURO</name>
<dbReference type="PANTHER" id="PTHR40375:SF2">
    <property type="entry name" value="SPORULATION-SPECIFIC PROTEIN 22"/>
    <property type="match status" value="1"/>
</dbReference>
<gene>
    <name evidence="2" type="ORF">PENVUL_c051G02903</name>
</gene>
<organism evidence="2 3">
    <name type="scientific">Penicillium vulpinum</name>
    <dbReference type="NCBI Taxonomy" id="29845"/>
    <lineage>
        <taxon>Eukaryota</taxon>
        <taxon>Fungi</taxon>
        <taxon>Dikarya</taxon>
        <taxon>Ascomycota</taxon>
        <taxon>Pezizomycotina</taxon>
        <taxon>Eurotiomycetes</taxon>
        <taxon>Eurotiomycetidae</taxon>
        <taxon>Eurotiales</taxon>
        <taxon>Aspergillaceae</taxon>
        <taxon>Penicillium</taxon>
    </lineage>
</organism>
<dbReference type="GO" id="GO:0090173">
    <property type="term" value="P:regulation of synaptonemal complex assembly"/>
    <property type="evidence" value="ECO:0007669"/>
    <property type="project" value="InterPro"/>
</dbReference>
<dbReference type="Pfam" id="PF08631">
    <property type="entry name" value="SPO22"/>
    <property type="match status" value="1"/>
</dbReference>
<evidence type="ECO:0000256" key="1">
    <source>
        <dbReference type="ARBA" id="ARBA00023254"/>
    </source>
</evidence>
<dbReference type="PANTHER" id="PTHR40375">
    <property type="entry name" value="SPORULATION-SPECIFIC PROTEIN 22"/>
    <property type="match status" value="1"/>
</dbReference>
<reference evidence="3" key="1">
    <citation type="journal article" date="2017" name="Nat. Microbiol.">
        <title>Global analysis of biosynthetic gene clusters reveals vast potential of secondary metabolite production in Penicillium species.</title>
        <authorList>
            <person name="Nielsen J.C."/>
            <person name="Grijseels S."/>
            <person name="Prigent S."/>
            <person name="Ji B."/>
            <person name="Dainat J."/>
            <person name="Nielsen K.F."/>
            <person name="Frisvad J.C."/>
            <person name="Workman M."/>
            <person name="Nielsen J."/>
        </authorList>
    </citation>
    <scope>NUCLEOTIDE SEQUENCE [LARGE SCALE GENOMIC DNA]</scope>
    <source>
        <strain evidence="3">IBT 29486</strain>
    </source>
</reference>
<keyword evidence="3" id="KW-1185">Reference proteome</keyword>
<protein>
    <recommendedName>
        <fullName evidence="4">Meiosis specific protein SPO22</fullName>
    </recommendedName>
</protein>
<keyword evidence="1" id="KW-0469">Meiosis</keyword>
<evidence type="ECO:0000313" key="3">
    <source>
        <dbReference type="Proteomes" id="UP000191518"/>
    </source>
</evidence>
<dbReference type="InterPro" id="IPR013940">
    <property type="entry name" value="Spo22/ZIP4/TEX11"/>
</dbReference>
<accession>A0A1V6RFT1</accession>
<evidence type="ECO:0008006" key="4">
    <source>
        <dbReference type="Google" id="ProtNLM"/>
    </source>
</evidence>
<sequence length="924" mass="102554">MAHSSGPGQALAEFARTLHSTLSTVTTSPNPLLSPDAILRLGAELNSNPFGTVVTTPGSNELDVIGTTLWNDCSSRMISHGHNPEDVLLLGKVRALAFAVLNMAVSPDVPGGLRSLVLALKAAHICIVNRQCEIALNILSVAALRMETLPANLGIVPVITPTLTTRYFLLRARLAWLQGRVDIAEHFFAKVPESVLSSYEELIFETCFIIGDSALARRQSNIAVTWLQRASNYLQKIMTEMNGVDYSNWNLVIRHSLAVACTQLRTPQTLVTYNIEMGYLREYYPEHPAVVLFDLSMGRNHPGNNGFLQGLQNLVERMTLTDMNMPIIFQFACSLGHTGGSGDATEAFRILLMRPLPTREWTEKCFVAFMLLLSRSELSDSVRIPAVRGVIDALEKRGYPSIGASAAHATVICIWKMTGSALLKNDHWTAQLWLQVCSKQKIFQYCSQSIQIAIQKKLLACYLQTGTVVAARQLIDRGLVQSQVDCHRMYLSYKLTLMEGKDGSEEVLNCLDEFIKCLTSDDIYHHDFPAAEHFIFAIALLSEELSKGFTLRLGNCVEAVLQSALSYAKANSMFEGGDQQVSVTQLQWLYFATYKIALKLMKSSEFLWTTSVLDYSTDFALQYRQVAYPEMDSKAPRPHLFAVAYLHLLAMTLKARCEGDPAQKASHYEQVRACFQQLDGLHGWEDDEEETDEDAKEKEDSHHDIAQFFDLEAAMHLKEWDNIASICASDGAFADPEFYAPIVDMTLQLDLPPRLAILIIKRIVSKLSELQDDPPTTWQRDFQVSLPRYLHCLFTLAIAPAKDTDVSGVAFLDVEMADSKVAEEVLDQILAMADEGGGVEEHQALNSIQAGLGLSNVFTYPAAELIKIATVAFNKATDFYRATRDEDCQRWAGKAIRIAQLAPGTQGTQVVNMLQSRLGSLIGV</sequence>